<dbReference type="AlphaFoldDB" id="A0A6G1GBE1"/>
<evidence type="ECO:0000256" key="1">
    <source>
        <dbReference type="ARBA" id="ARBA00022468"/>
    </source>
</evidence>
<reference evidence="3 5" key="1">
    <citation type="submission" date="2020-01" db="EMBL/GenBank/DDBJ databases">
        <authorList>
            <consortium name="DOE Joint Genome Institute"/>
            <person name="Haridas S."/>
            <person name="Albert R."/>
            <person name="Binder M."/>
            <person name="Bloem J."/>
            <person name="Labutti K."/>
            <person name="Salamov A."/>
            <person name="Andreopoulos B."/>
            <person name="Baker S.E."/>
            <person name="Barry K."/>
            <person name="Bills G."/>
            <person name="Bluhm B.H."/>
            <person name="Cannon C."/>
            <person name="Castanera R."/>
            <person name="Culley D.E."/>
            <person name="Daum C."/>
            <person name="Ezra D."/>
            <person name="Gonzalez J.B."/>
            <person name="Henrissat B."/>
            <person name="Kuo A."/>
            <person name="Liang C."/>
            <person name="Lipzen A."/>
            <person name="Lutzoni F."/>
            <person name="Magnuson J."/>
            <person name="Mondo S."/>
            <person name="Nolan M."/>
            <person name="Ohm R."/>
            <person name="Pangilinan J."/>
            <person name="Park H.-J."/>
            <person name="Ramirez L."/>
            <person name="Alfaro M."/>
            <person name="Sun H."/>
            <person name="Tritt A."/>
            <person name="Yoshinaga Y."/>
            <person name="Zwiers L.-H."/>
            <person name="Turgeon B.G."/>
            <person name="Goodwin S.B."/>
            <person name="Spatafora J.W."/>
            <person name="Crous P.W."/>
            <person name="Grigoriev I.V."/>
        </authorList>
    </citation>
    <scope>NUCLEOTIDE SEQUENCE</scope>
    <source>
        <strain evidence="3 5">CBS 781.70</strain>
    </source>
</reference>
<reference evidence="5" key="2">
    <citation type="submission" date="2020-04" db="EMBL/GenBank/DDBJ databases">
        <authorList>
            <consortium name="NCBI Genome Project"/>
        </authorList>
    </citation>
    <scope>NUCLEOTIDE SEQUENCE</scope>
    <source>
        <strain evidence="5">CBS 781.70</strain>
    </source>
</reference>
<dbReference type="EMBL" id="ML975151">
    <property type="protein sequence ID" value="KAF1815395.1"/>
    <property type="molecule type" value="Genomic_DNA"/>
</dbReference>
<reference evidence="5" key="3">
    <citation type="submission" date="2025-04" db="UniProtKB">
        <authorList>
            <consortium name="RefSeq"/>
        </authorList>
    </citation>
    <scope>IDENTIFICATION</scope>
    <source>
        <strain evidence="5">CBS 781.70</strain>
    </source>
</reference>
<keyword evidence="1" id="KW-0343">GTPase activation</keyword>
<evidence type="ECO:0000313" key="3">
    <source>
        <dbReference type="EMBL" id="KAF1815395.1"/>
    </source>
</evidence>
<evidence type="ECO:0000259" key="2">
    <source>
        <dbReference type="PROSITE" id="PS50238"/>
    </source>
</evidence>
<feature type="non-terminal residue" evidence="3">
    <location>
        <position position="1"/>
    </location>
</feature>
<dbReference type="RefSeq" id="XP_033537026.1">
    <property type="nucleotide sequence ID" value="XM_033675444.1"/>
</dbReference>
<dbReference type="InterPro" id="IPR008936">
    <property type="entry name" value="Rho_GTPase_activation_prot"/>
</dbReference>
<dbReference type="PROSITE" id="PS50238">
    <property type="entry name" value="RHOGAP"/>
    <property type="match status" value="1"/>
</dbReference>
<name>A0A6G1GBE1_9PEZI</name>
<dbReference type="InterPro" id="IPR000198">
    <property type="entry name" value="RhoGAP_dom"/>
</dbReference>
<evidence type="ECO:0000313" key="5">
    <source>
        <dbReference type="RefSeq" id="XP_033537026.1"/>
    </source>
</evidence>
<dbReference type="PANTHER" id="PTHR23176">
    <property type="entry name" value="RHO/RAC/CDC GTPASE-ACTIVATING PROTEIN"/>
    <property type="match status" value="1"/>
</dbReference>
<dbReference type="SUPFAM" id="SSF48350">
    <property type="entry name" value="GTPase activation domain, GAP"/>
    <property type="match status" value="1"/>
</dbReference>
<dbReference type="PANTHER" id="PTHR23176:SF125">
    <property type="entry name" value="GTPASE ACTIVATOR (BEM2), PUTATIVE (AFU_ORTHOLOGUE AFUA_7G04450)-RELATED"/>
    <property type="match status" value="1"/>
</dbReference>
<dbReference type="GO" id="GO:0005938">
    <property type="term" value="C:cell cortex"/>
    <property type="evidence" value="ECO:0007669"/>
    <property type="project" value="UniProtKB-ARBA"/>
</dbReference>
<accession>A0A6G1GBE1</accession>
<dbReference type="GeneID" id="54416014"/>
<dbReference type="Proteomes" id="UP000504638">
    <property type="component" value="Unplaced"/>
</dbReference>
<keyword evidence="4" id="KW-1185">Reference proteome</keyword>
<protein>
    <submittedName>
        <fullName evidence="3 5">Rho GTPase activation protein</fullName>
    </submittedName>
</protein>
<gene>
    <name evidence="3 5" type="ORF">P152DRAFT_367188</name>
</gene>
<organism evidence="3">
    <name type="scientific">Eremomyces bilateralis CBS 781.70</name>
    <dbReference type="NCBI Taxonomy" id="1392243"/>
    <lineage>
        <taxon>Eukaryota</taxon>
        <taxon>Fungi</taxon>
        <taxon>Dikarya</taxon>
        <taxon>Ascomycota</taxon>
        <taxon>Pezizomycotina</taxon>
        <taxon>Dothideomycetes</taxon>
        <taxon>Dothideomycetes incertae sedis</taxon>
        <taxon>Eremomycetales</taxon>
        <taxon>Eremomycetaceae</taxon>
        <taxon>Eremomyces</taxon>
    </lineage>
</organism>
<dbReference type="OrthoDB" id="185175at2759"/>
<evidence type="ECO:0000313" key="4">
    <source>
        <dbReference type="Proteomes" id="UP000504638"/>
    </source>
</evidence>
<dbReference type="InterPro" id="IPR050729">
    <property type="entry name" value="Rho-GAP"/>
</dbReference>
<feature type="domain" description="Rho-GAP" evidence="2">
    <location>
        <begin position="46"/>
        <end position="136"/>
    </location>
</feature>
<sequence length="136" mass="15983">RAGKFFNKLARSGSSHEREVDAAQGYVCRVINMPLIEQTRVTRISKRLEGSKDKTEFWMPALPWRCIDYLNMNGCEQEGLYRIPGSGREVKQWQMRFDQEYDIDLFSDPDLYDINTITSLFKAWLRDLPDEVFPKP</sequence>
<dbReference type="Pfam" id="PF00620">
    <property type="entry name" value="RhoGAP"/>
    <property type="match status" value="1"/>
</dbReference>
<dbReference type="GO" id="GO:0007165">
    <property type="term" value="P:signal transduction"/>
    <property type="evidence" value="ECO:0007669"/>
    <property type="project" value="InterPro"/>
</dbReference>
<dbReference type="Gene3D" id="1.10.555.10">
    <property type="entry name" value="Rho GTPase activation protein"/>
    <property type="match status" value="1"/>
</dbReference>
<proteinExistence type="predicted"/>
<dbReference type="GO" id="GO:0005096">
    <property type="term" value="F:GTPase activator activity"/>
    <property type="evidence" value="ECO:0007669"/>
    <property type="project" value="UniProtKB-KW"/>
</dbReference>
<feature type="non-terminal residue" evidence="3">
    <location>
        <position position="136"/>
    </location>
</feature>